<proteinExistence type="predicted"/>
<reference evidence="1" key="1">
    <citation type="submission" date="2021-01" db="EMBL/GenBank/DDBJ databases">
        <authorList>
            <person name="Corre E."/>
            <person name="Pelletier E."/>
            <person name="Niang G."/>
            <person name="Scheremetjew M."/>
            <person name="Finn R."/>
            <person name="Kale V."/>
            <person name="Holt S."/>
            <person name="Cochrane G."/>
            <person name="Meng A."/>
            <person name="Brown T."/>
            <person name="Cohen L."/>
        </authorList>
    </citation>
    <scope>NUCLEOTIDE SEQUENCE</scope>
    <source>
        <strain evidence="1">CCMP125</strain>
    </source>
</reference>
<protein>
    <submittedName>
        <fullName evidence="1">Uncharacterized protein</fullName>
    </submittedName>
</protein>
<evidence type="ECO:0000313" key="1">
    <source>
        <dbReference type="EMBL" id="CAD9942615.1"/>
    </source>
</evidence>
<organism evidence="1">
    <name type="scientific">Entomoneis paludosa</name>
    <dbReference type="NCBI Taxonomy" id="265537"/>
    <lineage>
        <taxon>Eukaryota</taxon>
        <taxon>Sar</taxon>
        <taxon>Stramenopiles</taxon>
        <taxon>Ochrophyta</taxon>
        <taxon>Bacillariophyta</taxon>
        <taxon>Bacillariophyceae</taxon>
        <taxon>Bacillariophycidae</taxon>
        <taxon>Entomoneidaceae</taxon>
        <taxon>Entomoneis</taxon>
    </lineage>
</organism>
<dbReference type="EMBL" id="HBHT01002279">
    <property type="protein sequence ID" value="CAD9942615.1"/>
    <property type="molecule type" value="Transcribed_RNA"/>
</dbReference>
<dbReference type="Gene3D" id="1.10.150.810">
    <property type="match status" value="1"/>
</dbReference>
<dbReference type="AlphaFoldDB" id="A0A7S2Y5W4"/>
<accession>A0A7S2Y5W4</accession>
<name>A0A7S2Y5W4_9STRA</name>
<sequence length="183" mass="20380">MASEEPPAKKQKSAEDWAGHKMNISEAIMKADEGRNLTEIADEHITVIQGIGPMSEKVLEAMGLKTVKDLATYKYYLLARAIKCLAETESTRPEDSVMNIDKAVDKEYEAKSLTELLEAPLSALEGLTEKADAVLQDLHVKTIGDLADFKYCKWAEAIVELAAFEELKTKKERHVESELKKLA</sequence>
<gene>
    <name evidence="1" type="ORF">APAL1065_LOCUS1507</name>
</gene>